<dbReference type="EMBL" id="LT670849">
    <property type="protein sequence ID" value="SHN79756.1"/>
    <property type="molecule type" value="Genomic_DNA"/>
</dbReference>
<name>A0A1M7UA05_9BRAD</name>
<gene>
    <name evidence="2" type="ORF">SAMN05444170_4116</name>
</gene>
<protein>
    <submittedName>
        <fullName evidence="2">DnaJ domain-containing protein</fullName>
    </submittedName>
</protein>
<dbReference type="OrthoDB" id="7822896at2"/>
<dbReference type="SUPFAM" id="SSF46565">
    <property type="entry name" value="Chaperone J-domain"/>
    <property type="match status" value="1"/>
</dbReference>
<dbReference type="CDD" id="cd06257">
    <property type="entry name" value="DnaJ"/>
    <property type="match status" value="1"/>
</dbReference>
<proteinExistence type="predicted"/>
<dbReference type="PROSITE" id="PS50076">
    <property type="entry name" value="DNAJ_2"/>
    <property type="match status" value="1"/>
</dbReference>
<evidence type="ECO:0000259" key="1">
    <source>
        <dbReference type="PROSITE" id="PS50076"/>
    </source>
</evidence>
<accession>A0A1M7UA05</accession>
<sequence length="163" mass="18313">MNRRLAEWKLEFDRIWSAHAPDYGEAVTLAQLIADCAEDEALRQAAAQALPILRCAAQDSTDHATCVAARRRISVIREVMAALTAPQFGRRSALPKSLTPEERSRQLLGLPLDRRLSESEIHRAYKLLAKRTHPDAGGSEEAFLRISAAHEALMKERRMPPRH</sequence>
<dbReference type="Pfam" id="PF00226">
    <property type="entry name" value="DnaJ"/>
    <property type="match status" value="1"/>
</dbReference>
<evidence type="ECO:0000313" key="3">
    <source>
        <dbReference type="Proteomes" id="UP000184096"/>
    </source>
</evidence>
<feature type="domain" description="J" evidence="1">
    <location>
        <begin position="103"/>
        <end position="163"/>
    </location>
</feature>
<dbReference type="SMART" id="SM00271">
    <property type="entry name" value="DnaJ"/>
    <property type="match status" value="1"/>
</dbReference>
<dbReference type="Gene3D" id="1.10.287.110">
    <property type="entry name" value="DnaJ domain"/>
    <property type="match status" value="1"/>
</dbReference>
<keyword evidence="3" id="KW-1185">Reference proteome</keyword>
<dbReference type="AlphaFoldDB" id="A0A1M7UA05"/>
<dbReference type="Proteomes" id="UP000184096">
    <property type="component" value="Chromosome I"/>
</dbReference>
<dbReference type="RefSeq" id="WP_072820515.1">
    <property type="nucleotide sequence ID" value="NZ_LT670849.1"/>
</dbReference>
<dbReference type="InterPro" id="IPR036869">
    <property type="entry name" value="J_dom_sf"/>
</dbReference>
<evidence type="ECO:0000313" key="2">
    <source>
        <dbReference type="EMBL" id="SHN79756.1"/>
    </source>
</evidence>
<dbReference type="InterPro" id="IPR001623">
    <property type="entry name" value="DnaJ_domain"/>
</dbReference>
<organism evidence="2 3">
    <name type="scientific">Bradyrhizobium erythrophlei</name>
    <dbReference type="NCBI Taxonomy" id="1437360"/>
    <lineage>
        <taxon>Bacteria</taxon>
        <taxon>Pseudomonadati</taxon>
        <taxon>Pseudomonadota</taxon>
        <taxon>Alphaproteobacteria</taxon>
        <taxon>Hyphomicrobiales</taxon>
        <taxon>Nitrobacteraceae</taxon>
        <taxon>Bradyrhizobium</taxon>
    </lineage>
</organism>
<reference evidence="3" key="1">
    <citation type="submission" date="2016-11" db="EMBL/GenBank/DDBJ databases">
        <authorList>
            <person name="Varghese N."/>
            <person name="Submissions S."/>
        </authorList>
    </citation>
    <scope>NUCLEOTIDE SEQUENCE [LARGE SCALE GENOMIC DNA]</scope>
    <source>
        <strain evidence="3">GAS401</strain>
    </source>
</reference>